<comment type="caution">
    <text evidence="13">The sequence shown here is derived from an EMBL/GenBank/DDBJ whole genome shotgun (WGS) entry which is preliminary data.</text>
</comment>
<evidence type="ECO:0000313" key="13">
    <source>
        <dbReference type="EMBL" id="NSB12681.1"/>
    </source>
</evidence>
<evidence type="ECO:0000256" key="10">
    <source>
        <dbReference type="PIRSR" id="PIRSR001399-2"/>
    </source>
</evidence>
<reference evidence="12" key="1">
    <citation type="submission" date="2020-05" db="EMBL/GenBank/DDBJ databases">
        <authorList>
            <person name="Brown S."/>
            <person name="Huntemann M."/>
            <person name="Clum A."/>
            <person name="Spunde A."/>
            <person name="Palaniappan K."/>
            <person name="Ritter S."/>
            <person name="Mikhailova N."/>
            <person name="Chen I.-M."/>
            <person name="Stamatis D."/>
            <person name="Reddy T."/>
            <person name="O'Malley R."/>
            <person name="Daum C."/>
            <person name="Shapiro N."/>
            <person name="Ivanova N."/>
            <person name="Kyrpides N."/>
            <person name="Woyke T."/>
        </authorList>
    </citation>
    <scope>NUCLEOTIDE SEQUENCE</scope>
    <source>
        <strain evidence="12">DJ080</strain>
    </source>
</reference>
<dbReference type="CDD" id="cd00466">
    <property type="entry name" value="DHQase_II"/>
    <property type="match status" value="1"/>
</dbReference>
<reference evidence="13" key="2">
    <citation type="submission" date="2020-06" db="EMBL/GenBank/DDBJ databases">
        <title>Genomic insights into acetone-butanol-ethanol (ABE) fermentation by sequencing solventogenic clostridia strains.</title>
        <authorList>
            <person name="Brown S."/>
        </authorList>
    </citation>
    <scope>NUCLEOTIDE SEQUENCE</scope>
    <source>
        <strain evidence="13">DJ123</strain>
    </source>
</reference>
<dbReference type="RefSeq" id="WP_023973924.1">
    <property type="nucleotide sequence ID" value="NZ_CP107022.1"/>
</dbReference>
<comment type="similarity">
    <text evidence="3 8">Belongs to the type-II 3-dehydroquinase family.</text>
</comment>
<accession>A0A1B9BLG0</accession>
<dbReference type="NCBIfam" id="NF003805">
    <property type="entry name" value="PRK05395.1-2"/>
    <property type="match status" value="1"/>
</dbReference>
<dbReference type="GO" id="GO:0008652">
    <property type="term" value="P:amino acid biosynthetic process"/>
    <property type="evidence" value="ECO:0007669"/>
    <property type="project" value="UniProtKB-KW"/>
</dbReference>
<dbReference type="AlphaFoldDB" id="A0A1B9BLG0"/>
<name>A0A1B9BLG0_CLOBE</name>
<reference evidence="12" key="3">
    <citation type="journal article" date="2022" name="Nat. Biotechnol.">
        <title>Carbon-negative production of acetone and isopropanol by gas fermentation at industrial pilot scale.</title>
        <authorList>
            <person name="Liew F.E."/>
            <person name="Nogle R."/>
            <person name="Abdalla T."/>
            <person name="Rasor B.J."/>
            <person name="Canter C."/>
            <person name="Jensen R.O."/>
            <person name="Wang L."/>
            <person name="Strutz J."/>
            <person name="Chirania P."/>
            <person name="De Tissera S."/>
            <person name="Mueller A.P."/>
            <person name="Ruan Z."/>
            <person name="Gao A."/>
            <person name="Tran L."/>
            <person name="Engle N.L."/>
            <person name="Bromley J.C."/>
            <person name="Daniell J."/>
            <person name="Conrado R."/>
            <person name="Tschaplinski T.J."/>
            <person name="Giannone R.J."/>
            <person name="Hettich R.L."/>
            <person name="Karim A.S."/>
            <person name="Simpson S.D."/>
            <person name="Brown S.D."/>
            <person name="Leang C."/>
            <person name="Jewett M.C."/>
            <person name="Kopke M."/>
        </authorList>
    </citation>
    <scope>NUCLEOTIDE SEQUENCE</scope>
    <source>
        <strain evidence="12">DJ080</strain>
    </source>
</reference>
<comment type="function">
    <text evidence="8">Catalyzes a trans-dehydration via an enolate intermediate.</text>
</comment>
<evidence type="ECO:0000256" key="3">
    <source>
        <dbReference type="ARBA" id="ARBA00011037"/>
    </source>
</evidence>
<dbReference type="Gene3D" id="3.40.50.9100">
    <property type="entry name" value="Dehydroquinase, class II"/>
    <property type="match status" value="1"/>
</dbReference>
<gene>
    <name evidence="8" type="primary">aroQ</name>
    <name evidence="12" type="ORF">B0H41_004769</name>
    <name evidence="13" type="ORF">BCD95_000940</name>
</gene>
<protein>
    <recommendedName>
        <fullName evidence="5 8">3-dehydroquinate dehydratase</fullName>
        <shortName evidence="8">3-dehydroquinase</shortName>
        <ecNumber evidence="5 8">4.2.1.10</ecNumber>
    </recommendedName>
    <alternativeName>
        <fullName evidence="8">Type II DHQase</fullName>
    </alternativeName>
</protein>
<feature type="binding site" evidence="8 10">
    <location>
        <position position="74"/>
    </location>
    <ligand>
        <name>substrate</name>
    </ligand>
</feature>
<keyword evidence="6 8" id="KW-0057">Aromatic amino acid biosynthesis</keyword>
<dbReference type="PANTHER" id="PTHR21272">
    <property type="entry name" value="CATABOLIC 3-DEHYDROQUINASE"/>
    <property type="match status" value="1"/>
</dbReference>
<dbReference type="NCBIfam" id="NF003806">
    <property type="entry name" value="PRK05395.1-3"/>
    <property type="match status" value="1"/>
</dbReference>
<evidence type="ECO:0000256" key="7">
    <source>
        <dbReference type="ARBA" id="ARBA00023239"/>
    </source>
</evidence>
<evidence type="ECO:0000256" key="2">
    <source>
        <dbReference type="ARBA" id="ARBA00004902"/>
    </source>
</evidence>
<dbReference type="SUPFAM" id="SSF52304">
    <property type="entry name" value="Type II 3-dehydroquinate dehydratase"/>
    <property type="match status" value="1"/>
</dbReference>
<proteinExistence type="inferred from homology"/>
<dbReference type="InterPro" id="IPR001874">
    <property type="entry name" value="DHquinase_II"/>
</dbReference>
<evidence type="ECO:0000256" key="5">
    <source>
        <dbReference type="ARBA" id="ARBA00012060"/>
    </source>
</evidence>
<organism evidence="13 14">
    <name type="scientific">Clostridium beijerinckii</name>
    <name type="common">Clostridium MP</name>
    <dbReference type="NCBI Taxonomy" id="1520"/>
    <lineage>
        <taxon>Bacteria</taxon>
        <taxon>Bacillati</taxon>
        <taxon>Bacillota</taxon>
        <taxon>Clostridia</taxon>
        <taxon>Eubacteriales</taxon>
        <taxon>Clostridiaceae</taxon>
        <taxon>Clostridium</taxon>
    </lineage>
</organism>
<feature type="binding site" evidence="8 10">
    <location>
        <begin position="101"/>
        <end position="102"/>
    </location>
    <ligand>
        <name>substrate</name>
    </ligand>
</feature>
<dbReference type="Proteomes" id="UP001193748">
    <property type="component" value="Unassembled WGS sequence"/>
</dbReference>
<evidence type="ECO:0000256" key="11">
    <source>
        <dbReference type="PIRSR" id="PIRSR001399-3"/>
    </source>
</evidence>
<dbReference type="GO" id="GO:0019631">
    <property type="term" value="P:quinate catabolic process"/>
    <property type="evidence" value="ECO:0007669"/>
    <property type="project" value="TreeGrafter"/>
</dbReference>
<evidence type="ECO:0000256" key="6">
    <source>
        <dbReference type="ARBA" id="ARBA00023141"/>
    </source>
</evidence>
<feature type="binding site" evidence="8 10">
    <location>
        <position position="87"/>
    </location>
    <ligand>
        <name>substrate</name>
    </ligand>
</feature>
<feature type="site" description="Transition state stabilizer" evidence="8 11">
    <location>
        <position position="17"/>
    </location>
</feature>
<feature type="binding site" evidence="8 10">
    <location>
        <position position="80"/>
    </location>
    <ligand>
        <name>substrate</name>
    </ligand>
</feature>
<evidence type="ECO:0000256" key="9">
    <source>
        <dbReference type="PIRSR" id="PIRSR001399-1"/>
    </source>
</evidence>
<dbReference type="GO" id="GO:0003855">
    <property type="term" value="F:3-dehydroquinate dehydratase activity"/>
    <property type="evidence" value="ECO:0007669"/>
    <property type="project" value="UniProtKB-UniRule"/>
</dbReference>
<dbReference type="EC" id="4.2.1.10" evidence="5 8"/>
<comment type="catalytic activity">
    <reaction evidence="1 8">
        <text>3-dehydroquinate = 3-dehydroshikimate + H2O</text>
        <dbReference type="Rhea" id="RHEA:21096"/>
        <dbReference type="ChEBI" id="CHEBI:15377"/>
        <dbReference type="ChEBI" id="CHEBI:16630"/>
        <dbReference type="ChEBI" id="CHEBI:32364"/>
        <dbReference type="EC" id="4.2.1.10"/>
    </reaction>
</comment>
<dbReference type="EMBL" id="JABSWW010000001">
    <property type="protein sequence ID" value="NRT91090.1"/>
    <property type="molecule type" value="Genomic_DNA"/>
</dbReference>
<evidence type="ECO:0000313" key="12">
    <source>
        <dbReference type="EMBL" id="NRT91090.1"/>
    </source>
</evidence>
<dbReference type="PIRSF" id="PIRSF001399">
    <property type="entry name" value="DHquinase_II"/>
    <property type="match status" value="1"/>
</dbReference>
<sequence>MKIMVINGPNLNMVGVREKGIYGTKSFEDICEYIKEEGKKRGHEITLFQSNCEGEIIDELQKAYFENYDGIIINPGAYTHYSYAIHDAIKGINIDTVEVHLSNVHAREDFRKKSVTAPACIGQMCGFGEDGYILAIKALELKKMSK</sequence>
<keyword evidence="7 8" id="KW-0456">Lyase</keyword>
<dbReference type="EMBL" id="JABTDW010000001">
    <property type="protein sequence ID" value="NSB12681.1"/>
    <property type="molecule type" value="Genomic_DNA"/>
</dbReference>
<dbReference type="NCBIfam" id="TIGR01088">
    <property type="entry name" value="aroQ"/>
    <property type="match status" value="1"/>
</dbReference>
<dbReference type="InterPro" id="IPR036441">
    <property type="entry name" value="DHquinase_II_sf"/>
</dbReference>
<feature type="binding site" evidence="8 10">
    <location>
        <position position="111"/>
    </location>
    <ligand>
        <name>substrate</name>
    </ligand>
</feature>
<keyword evidence="8" id="KW-0028">Amino-acid biosynthesis</keyword>
<dbReference type="GO" id="GO:0009073">
    <property type="term" value="P:aromatic amino acid family biosynthetic process"/>
    <property type="evidence" value="ECO:0007669"/>
    <property type="project" value="UniProtKB-KW"/>
</dbReference>
<dbReference type="PANTHER" id="PTHR21272:SF3">
    <property type="entry name" value="CATABOLIC 3-DEHYDROQUINASE"/>
    <property type="match status" value="1"/>
</dbReference>
<dbReference type="Proteomes" id="UP000822184">
    <property type="component" value="Unassembled WGS sequence"/>
</dbReference>
<dbReference type="GO" id="GO:0009423">
    <property type="term" value="P:chorismate biosynthetic process"/>
    <property type="evidence" value="ECO:0007669"/>
    <property type="project" value="UniProtKB-UniRule"/>
</dbReference>
<feature type="active site" description="Proton acceptor" evidence="8 9">
    <location>
        <position position="22"/>
    </location>
</feature>
<evidence type="ECO:0000256" key="8">
    <source>
        <dbReference type="HAMAP-Rule" id="MF_00169"/>
    </source>
</evidence>
<dbReference type="HAMAP" id="MF_00169">
    <property type="entry name" value="AroQ"/>
    <property type="match status" value="1"/>
</dbReference>
<feature type="active site" description="Proton donor" evidence="8 9">
    <location>
        <position position="100"/>
    </location>
</feature>
<comment type="subunit">
    <text evidence="4 8">Homododecamer.</text>
</comment>
<dbReference type="Pfam" id="PF01220">
    <property type="entry name" value="DHquinase_II"/>
    <property type="match status" value="1"/>
</dbReference>
<evidence type="ECO:0000256" key="1">
    <source>
        <dbReference type="ARBA" id="ARBA00001864"/>
    </source>
</evidence>
<comment type="pathway">
    <text evidence="2 8">Metabolic intermediate biosynthesis; chorismate biosynthesis; chorismate from D-erythrose 4-phosphate and phosphoenolpyruvate: step 3/7.</text>
</comment>
<evidence type="ECO:0000313" key="14">
    <source>
        <dbReference type="Proteomes" id="UP000822184"/>
    </source>
</evidence>
<evidence type="ECO:0000256" key="4">
    <source>
        <dbReference type="ARBA" id="ARBA00011193"/>
    </source>
</evidence>
<dbReference type="NCBIfam" id="NF003807">
    <property type="entry name" value="PRK05395.1-4"/>
    <property type="match status" value="1"/>
</dbReference>